<reference evidence="1 2" key="1">
    <citation type="submission" date="2014-10" db="EMBL/GenBank/DDBJ databases">
        <title>Draft genome of the hookworm Ancylostoma caninum.</title>
        <authorList>
            <person name="Mitreva M."/>
        </authorList>
    </citation>
    <scope>NUCLEOTIDE SEQUENCE [LARGE SCALE GENOMIC DNA]</scope>
    <source>
        <strain evidence="1 2">Baltimore</strain>
    </source>
</reference>
<organism evidence="1 2">
    <name type="scientific">Ancylostoma caninum</name>
    <name type="common">Dog hookworm</name>
    <dbReference type="NCBI Taxonomy" id="29170"/>
    <lineage>
        <taxon>Eukaryota</taxon>
        <taxon>Metazoa</taxon>
        <taxon>Ecdysozoa</taxon>
        <taxon>Nematoda</taxon>
        <taxon>Chromadorea</taxon>
        <taxon>Rhabditida</taxon>
        <taxon>Rhabditina</taxon>
        <taxon>Rhabditomorpha</taxon>
        <taxon>Strongyloidea</taxon>
        <taxon>Ancylostomatidae</taxon>
        <taxon>Ancylostomatinae</taxon>
        <taxon>Ancylostoma</taxon>
    </lineage>
</organism>
<dbReference type="EMBL" id="JOJR01000129">
    <property type="protein sequence ID" value="RCN44423.1"/>
    <property type="molecule type" value="Genomic_DNA"/>
</dbReference>
<sequence length="59" mass="6835">MGSHPSLFSDKHNHFVALLNQFSSHTHHRLHSGLQVYRIEFEHGTTTGKRVIRVDGKVW</sequence>
<dbReference type="Proteomes" id="UP000252519">
    <property type="component" value="Unassembled WGS sequence"/>
</dbReference>
<dbReference type="AlphaFoldDB" id="A0A368GJ57"/>
<dbReference type="GO" id="GO:0043066">
    <property type="term" value="P:negative regulation of apoptotic process"/>
    <property type="evidence" value="ECO:0007669"/>
    <property type="project" value="InterPro"/>
</dbReference>
<proteinExistence type="predicted"/>
<dbReference type="Gene3D" id="2.40.128.180">
    <property type="match status" value="1"/>
</dbReference>
<dbReference type="InterPro" id="IPR010695">
    <property type="entry name" value="FAIM1"/>
</dbReference>
<comment type="caution">
    <text evidence="1">The sequence shown here is derived from an EMBL/GenBank/DDBJ whole genome shotgun (WGS) entry which is preliminary data.</text>
</comment>
<dbReference type="InterPro" id="IPR038513">
    <property type="entry name" value="FAIM1_dom_sf"/>
</dbReference>
<dbReference type="OrthoDB" id="6262731at2759"/>
<evidence type="ECO:0000313" key="2">
    <source>
        <dbReference type="Proteomes" id="UP000252519"/>
    </source>
</evidence>
<keyword evidence="2" id="KW-1185">Reference proteome</keyword>
<accession>A0A368GJ57</accession>
<name>A0A368GJ57_ANCCA</name>
<dbReference type="Pfam" id="PF06905">
    <property type="entry name" value="FAIM1"/>
    <property type="match status" value="1"/>
</dbReference>
<evidence type="ECO:0000313" key="1">
    <source>
        <dbReference type="EMBL" id="RCN44423.1"/>
    </source>
</evidence>
<gene>
    <name evidence="1" type="ORF">ANCCAN_09560</name>
</gene>
<protein>
    <submittedName>
        <fullName evidence="1">Uncharacterized protein</fullName>
    </submittedName>
</protein>